<dbReference type="EMBL" id="CAJMWR010004100">
    <property type="protein sequence ID" value="CAE6483922.1"/>
    <property type="molecule type" value="Genomic_DNA"/>
</dbReference>
<accession>A0A8H3H5K5</accession>
<feature type="transmembrane region" description="Helical" evidence="2">
    <location>
        <begin position="424"/>
        <end position="443"/>
    </location>
</feature>
<protein>
    <recommendedName>
        <fullName evidence="5">Transmembrane protein</fullName>
    </recommendedName>
</protein>
<feature type="transmembrane region" description="Helical" evidence="2">
    <location>
        <begin position="398"/>
        <end position="417"/>
    </location>
</feature>
<keyword evidence="2" id="KW-1133">Transmembrane helix</keyword>
<dbReference type="Proteomes" id="UP000663840">
    <property type="component" value="Unassembled WGS sequence"/>
</dbReference>
<keyword evidence="2" id="KW-0472">Membrane</keyword>
<evidence type="ECO:0008006" key="5">
    <source>
        <dbReference type="Google" id="ProtNLM"/>
    </source>
</evidence>
<feature type="transmembrane region" description="Helical" evidence="2">
    <location>
        <begin position="269"/>
        <end position="292"/>
    </location>
</feature>
<comment type="caution">
    <text evidence="3">The sequence shown here is derived from an EMBL/GenBank/DDBJ whole genome shotgun (WGS) entry which is preliminary data.</text>
</comment>
<proteinExistence type="predicted"/>
<organism evidence="3 4">
    <name type="scientific">Rhizoctonia solani</name>
    <dbReference type="NCBI Taxonomy" id="456999"/>
    <lineage>
        <taxon>Eukaryota</taxon>
        <taxon>Fungi</taxon>
        <taxon>Dikarya</taxon>
        <taxon>Basidiomycota</taxon>
        <taxon>Agaricomycotina</taxon>
        <taxon>Agaricomycetes</taxon>
        <taxon>Cantharellales</taxon>
        <taxon>Ceratobasidiaceae</taxon>
        <taxon>Rhizoctonia</taxon>
    </lineage>
</organism>
<gene>
    <name evidence="3" type="ORF">RDB_LOCUS137825</name>
</gene>
<reference evidence="3" key="1">
    <citation type="submission" date="2021-01" db="EMBL/GenBank/DDBJ databases">
        <authorList>
            <person name="Kaushik A."/>
        </authorList>
    </citation>
    <scope>NUCLEOTIDE SEQUENCE</scope>
    <source>
        <strain evidence="3">AG1-1A</strain>
    </source>
</reference>
<feature type="region of interest" description="Disordered" evidence="1">
    <location>
        <begin position="449"/>
        <end position="481"/>
    </location>
</feature>
<evidence type="ECO:0000313" key="3">
    <source>
        <dbReference type="EMBL" id="CAE6483922.1"/>
    </source>
</evidence>
<name>A0A8H3H5K5_9AGAM</name>
<evidence type="ECO:0000256" key="1">
    <source>
        <dbReference type="SAM" id="MobiDB-lite"/>
    </source>
</evidence>
<dbReference type="AlphaFoldDB" id="A0A8H3H5K5"/>
<keyword evidence="2" id="KW-0812">Transmembrane</keyword>
<sequence>MSLPHPRLPARTTTFDYEGWMQARQEHKNHVVCPPPPKPSPPSSTFLANPRWDTDIVTFCSHITRDPHLGRARVTQIQNRKSRRVLSSHEYILLFFSIGQREFVVRVDGSVKSGPFGKEQAPLSVGGTRQRVTVYHVPTPGDAATTTATAPWFEQDGKRGSELVASLTTWSSLGASGVNFVSHHLATAREGSRGQGPSLHDVVRLVETVVLERPASFFKAASSHVTSRSTLLVIYNCFPHDFACSLGEEEELVPASMLEEPAWASLLRWYFPFTAIALVLYFLAVIVVHVWVGRLLASPIGNRVLDAAQRCMRDPTAPECELLNVHDPAWKSALRLMLHLVLDLPFPVGLLHTWLSSLELSMGTLVKRVSTRYLNESFESGENERTVKTWLGTFSRPWFNFIVGSCLGCVAGLALFLGILLGHGVIAILLFILCVMFGVNYLLPALDDSEPASEQPDDGLPLVDRPSPAVCSSEPGPSSRV</sequence>
<evidence type="ECO:0000313" key="4">
    <source>
        <dbReference type="Proteomes" id="UP000663840"/>
    </source>
</evidence>
<evidence type="ECO:0000256" key="2">
    <source>
        <dbReference type="SAM" id="Phobius"/>
    </source>
</evidence>